<protein>
    <submittedName>
        <fullName evidence="2">Uncharacterized protein</fullName>
    </submittedName>
</protein>
<dbReference type="EMBL" id="CM017637">
    <property type="protein sequence ID" value="TYJ46959.1"/>
    <property type="molecule type" value="Genomic_DNA"/>
</dbReference>
<evidence type="ECO:0000256" key="1">
    <source>
        <dbReference type="SAM" id="MobiDB-lite"/>
    </source>
</evidence>
<organism evidence="2 3">
    <name type="scientific">Gossypium mustelinum</name>
    <name type="common">Cotton</name>
    <name type="synonym">Gossypium caicoense</name>
    <dbReference type="NCBI Taxonomy" id="34275"/>
    <lineage>
        <taxon>Eukaryota</taxon>
        <taxon>Viridiplantae</taxon>
        <taxon>Streptophyta</taxon>
        <taxon>Embryophyta</taxon>
        <taxon>Tracheophyta</taxon>
        <taxon>Spermatophyta</taxon>
        <taxon>Magnoliopsida</taxon>
        <taxon>eudicotyledons</taxon>
        <taxon>Gunneridae</taxon>
        <taxon>Pentapetalae</taxon>
        <taxon>rosids</taxon>
        <taxon>malvids</taxon>
        <taxon>Malvales</taxon>
        <taxon>Malvaceae</taxon>
        <taxon>Malvoideae</taxon>
        <taxon>Gossypium</taxon>
    </lineage>
</organism>
<proteinExistence type="predicted"/>
<gene>
    <name evidence="2" type="ORF">E1A91_A02G155900v1</name>
</gene>
<sequence>MHWLSQMFSPAKGNYKGTSSSRSGGNGEKKRRT</sequence>
<dbReference type="Proteomes" id="UP000323597">
    <property type="component" value="Chromosome A02"/>
</dbReference>
<name>A0A5D3A9R0_GOSMU</name>
<accession>A0A5D3A9R0</accession>
<dbReference type="AlphaFoldDB" id="A0A5D3A9R0"/>
<feature type="region of interest" description="Disordered" evidence="1">
    <location>
        <begin position="1"/>
        <end position="33"/>
    </location>
</feature>
<evidence type="ECO:0000313" key="3">
    <source>
        <dbReference type="Proteomes" id="UP000323597"/>
    </source>
</evidence>
<reference evidence="2 3" key="1">
    <citation type="submission" date="2019-07" db="EMBL/GenBank/DDBJ databases">
        <title>WGS assembly of Gossypium mustelinum.</title>
        <authorList>
            <person name="Chen Z.J."/>
            <person name="Sreedasyam A."/>
            <person name="Ando A."/>
            <person name="Song Q."/>
            <person name="De L."/>
            <person name="Hulse-Kemp A."/>
            <person name="Ding M."/>
            <person name="Ye W."/>
            <person name="Kirkbride R."/>
            <person name="Jenkins J."/>
            <person name="Plott C."/>
            <person name="Lovell J."/>
            <person name="Lin Y.-M."/>
            <person name="Vaughn R."/>
            <person name="Liu B."/>
            <person name="Li W."/>
            <person name="Simpson S."/>
            <person name="Scheffler B."/>
            <person name="Saski C."/>
            <person name="Grover C."/>
            <person name="Hu G."/>
            <person name="Conover J."/>
            <person name="Carlson J."/>
            <person name="Shu S."/>
            <person name="Boston L."/>
            <person name="Williams M."/>
            <person name="Peterson D."/>
            <person name="Mcgee K."/>
            <person name="Jones D."/>
            <person name="Wendel J."/>
            <person name="Stelly D."/>
            <person name="Grimwood J."/>
            <person name="Schmutz J."/>
        </authorList>
    </citation>
    <scope>NUCLEOTIDE SEQUENCE [LARGE SCALE GENOMIC DNA]</scope>
    <source>
        <strain evidence="2">1408120.09</strain>
    </source>
</reference>
<keyword evidence="3" id="KW-1185">Reference proteome</keyword>
<evidence type="ECO:0000313" key="2">
    <source>
        <dbReference type="EMBL" id="TYJ46959.1"/>
    </source>
</evidence>